<dbReference type="InterPro" id="IPR009078">
    <property type="entry name" value="Ferritin-like_SF"/>
</dbReference>
<accession>A0A380ALZ7</accession>
<dbReference type="EMBL" id="UGYN01000002">
    <property type="protein sequence ID" value="SUI83301.1"/>
    <property type="molecule type" value="Genomic_DNA"/>
</dbReference>
<evidence type="ECO:0000313" key="2">
    <source>
        <dbReference type="EMBL" id="SUI83301.1"/>
    </source>
</evidence>
<dbReference type="AlphaFoldDB" id="A0A380ALZ7"/>
<reference evidence="2 3" key="1">
    <citation type="submission" date="2018-06" db="EMBL/GenBank/DDBJ databases">
        <authorList>
            <consortium name="Pathogen Informatics"/>
            <person name="Doyle S."/>
        </authorList>
    </citation>
    <scope>NUCLEOTIDE SEQUENCE [LARGE SCALE GENOMIC DNA]</scope>
    <source>
        <strain evidence="2 3">NCTC11544</strain>
    </source>
</reference>
<protein>
    <submittedName>
        <fullName evidence="2">Phenylacetic acid degradation protein paaA</fullName>
    </submittedName>
</protein>
<proteinExistence type="predicted"/>
<gene>
    <name evidence="2" type="primary">paaA_2</name>
    <name evidence="2" type="ORF">NCTC11544_04507</name>
</gene>
<dbReference type="SUPFAM" id="SSF47240">
    <property type="entry name" value="Ferritin-like"/>
    <property type="match status" value="1"/>
</dbReference>
<organism evidence="2 3">
    <name type="scientific">Serratia quinivorans</name>
    <dbReference type="NCBI Taxonomy" id="137545"/>
    <lineage>
        <taxon>Bacteria</taxon>
        <taxon>Pseudomonadati</taxon>
        <taxon>Pseudomonadota</taxon>
        <taxon>Gammaproteobacteria</taxon>
        <taxon>Enterobacterales</taxon>
        <taxon>Yersiniaceae</taxon>
        <taxon>Serratia</taxon>
    </lineage>
</organism>
<name>A0A380ALZ7_9GAMM</name>
<feature type="region of interest" description="Disordered" evidence="1">
    <location>
        <begin position="61"/>
        <end position="106"/>
    </location>
</feature>
<dbReference type="Proteomes" id="UP000255529">
    <property type="component" value="Unassembled WGS sequence"/>
</dbReference>
<dbReference type="Gene3D" id="1.20.1260.10">
    <property type="match status" value="1"/>
</dbReference>
<sequence length="106" mass="11589">MTTDAQYQQHFDDKIAADISIEAKDWMPDAYRQNLIRQIGQHAHSEVVGHVAGGQLADASANAAPQGGVTGQGARRSRTRSVSVQRCRKPWAARARTSTRKCSTAR</sequence>
<dbReference type="InterPro" id="IPR012347">
    <property type="entry name" value="Ferritin-like"/>
</dbReference>
<evidence type="ECO:0000256" key="1">
    <source>
        <dbReference type="SAM" id="MobiDB-lite"/>
    </source>
</evidence>
<evidence type="ECO:0000313" key="3">
    <source>
        <dbReference type="Proteomes" id="UP000255529"/>
    </source>
</evidence>